<reference evidence="2 3" key="1">
    <citation type="submission" date="2014-02" db="EMBL/GenBank/DDBJ databases">
        <title>The small core and large imbalanced accessory genome model reveals a collaborative survival strategy of Sorangium cellulosum strains in nature.</title>
        <authorList>
            <person name="Han K."/>
            <person name="Peng R."/>
            <person name="Blom J."/>
            <person name="Li Y.-Z."/>
        </authorList>
    </citation>
    <scope>NUCLEOTIDE SEQUENCE [LARGE SCALE GENOMIC DNA]</scope>
    <source>
        <strain evidence="2 3">So0157-25</strain>
    </source>
</reference>
<feature type="region of interest" description="Disordered" evidence="1">
    <location>
        <begin position="13"/>
        <end position="34"/>
    </location>
</feature>
<proteinExistence type="predicted"/>
<feature type="region of interest" description="Disordered" evidence="1">
    <location>
        <begin position="104"/>
        <end position="142"/>
    </location>
</feature>
<evidence type="ECO:0000313" key="2">
    <source>
        <dbReference type="EMBL" id="KYF53516.1"/>
    </source>
</evidence>
<evidence type="ECO:0000313" key="3">
    <source>
        <dbReference type="Proteomes" id="UP000075420"/>
    </source>
</evidence>
<comment type="caution">
    <text evidence="2">The sequence shown here is derived from an EMBL/GenBank/DDBJ whole genome shotgun (WGS) entry which is preliminary data.</text>
</comment>
<gene>
    <name evidence="2" type="ORF">BE08_27260</name>
</gene>
<feature type="compositionally biased region" description="Low complexity" evidence="1">
    <location>
        <begin position="113"/>
        <end position="142"/>
    </location>
</feature>
<accession>A0A150PCY9</accession>
<organism evidence="2 3">
    <name type="scientific">Sorangium cellulosum</name>
    <name type="common">Polyangium cellulosum</name>
    <dbReference type="NCBI Taxonomy" id="56"/>
    <lineage>
        <taxon>Bacteria</taxon>
        <taxon>Pseudomonadati</taxon>
        <taxon>Myxococcota</taxon>
        <taxon>Polyangia</taxon>
        <taxon>Polyangiales</taxon>
        <taxon>Polyangiaceae</taxon>
        <taxon>Sorangium</taxon>
    </lineage>
</organism>
<name>A0A150PCY9_SORCE</name>
<dbReference type="EMBL" id="JELY01002127">
    <property type="protein sequence ID" value="KYF53516.1"/>
    <property type="molecule type" value="Genomic_DNA"/>
</dbReference>
<evidence type="ECO:0000256" key="1">
    <source>
        <dbReference type="SAM" id="MobiDB-lite"/>
    </source>
</evidence>
<dbReference type="AlphaFoldDB" id="A0A150PCY9"/>
<sequence length="142" mass="13698">MATTLLAACAPLDAADSGPSARGSAAPEAVTSSSHAAVADPITFRGSSVSALDQPAGAASIAVARPSGTVAGDVEIAVVATQSGITVTPPDGFRLVTSQVDTGSAVAGQGWTPAAPSPARASRRASSCASPARTSPRRTASA</sequence>
<protein>
    <submittedName>
        <fullName evidence="2">Uncharacterized protein</fullName>
    </submittedName>
</protein>
<dbReference type="Proteomes" id="UP000075420">
    <property type="component" value="Unassembled WGS sequence"/>
</dbReference>